<proteinExistence type="predicted"/>
<dbReference type="OrthoDB" id="150167at2157"/>
<gene>
    <name evidence="1" type="ORF">MNV_2000001</name>
</gene>
<evidence type="ECO:0000313" key="2">
    <source>
        <dbReference type="Proteomes" id="UP000218615"/>
    </source>
</evidence>
<sequence>MFAKIDSIDILTELFTNKVVLTPKIHDELSVPLEYGYAYPHNVFIKIRTIPLSDEVIEEYEKLQKF</sequence>
<evidence type="ECO:0000313" key="1">
    <source>
        <dbReference type="EMBL" id="SNQ60741.1"/>
    </source>
</evidence>
<name>A0A284VN72_9EURY</name>
<keyword evidence="2" id="KW-1185">Reference proteome</keyword>
<protein>
    <submittedName>
        <fullName evidence="1">Uncharacterized protein</fullName>
    </submittedName>
</protein>
<organism evidence="1 2">
    <name type="scientific">Candidatus Methanoperedens nitratireducens</name>
    <dbReference type="NCBI Taxonomy" id="1392998"/>
    <lineage>
        <taxon>Archaea</taxon>
        <taxon>Methanobacteriati</taxon>
        <taxon>Methanobacteriota</taxon>
        <taxon>Stenosarchaea group</taxon>
        <taxon>Methanomicrobia</taxon>
        <taxon>Methanosarcinales</taxon>
        <taxon>ANME-2 cluster</taxon>
        <taxon>Candidatus Methanoperedentaceae</taxon>
        <taxon>Candidatus Methanoperedens</taxon>
    </lineage>
</organism>
<dbReference type="Proteomes" id="UP000218615">
    <property type="component" value="Unassembled WGS sequence"/>
</dbReference>
<dbReference type="AlphaFoldDB" id="A0A284VN72"/>
<dbReference type="EMBL" id="FZMP01000114">
    <property type="protein sequence ID" value="SNQ60741.1"/>
    <property type="molecule type" value="Genomic_DNA"/>
</dbReference>
<reference evidence="2" key="1">
    <citation type="submission" date="2017-06" db="EMBL/GenBank/DDBJ databases">
        <authorList>
            <person name="Cremers G."/>
        </authorList>
    </citation>
    <scope>NUCLEOTIDE SEQUENCE [LARGE SCALE GENOMIC DNA]</scope>
</reference>
<accession>A0A284VN72</accession>
<dbReference type="RefSeq" id="WP_096205210.1">
    <property type="nucleotide sequence ID" value="NZ_FZMP01000114.1"/>
</dbReference>